<organism evidence="4 5">
    <name type="scientific">Salicibibacter cibi</name>
    <dbReference type="NCBI Taxonomy" id="2743001"/>
    <lineage>
        <taxon>Bacteria</taxon>
        <taxon>Bacillati</taxon>
        <taxon>Bacillota</taxon>
        <taxon>Bacilli</taxon>
        <taxon>Bacillales</taxon>
        <taxon>Bacillaceae</taxon>
        <taxon>Salicibibacter</taxon>
    </lineage>
</organism>
<dbReference type="SUPFAM" id="SSF52540">
    <property type="entry name" value="P-loop containing nucleoside triphosphate hydrolases"/>
    <property type="match status" value="1"/>
</dbReference>
<dbReference type="InterPro" id="IPR017871">
    <property type="entry name" value="ABC_transporter-like_CS"/>
</dbReference>
<protein>
    <submittedName>
        <fullName evidence="4">ABC transporter ATP-binding protein</fullName>
    </submittedName>
</protein>
<sequence length="244" mass="27182">MMKITDISKSFGKQTILQDISVEIPSNQITGLIGPSGTGKTTLIKCLMGMETYDTGSVSIHNATIPNRKVLNKIGYMAQSDSLYHDLTGLENMQFFAHMYGGKISKKSVQSTLNLVQLTQEQNKFVQHYSGGMKRRLSLAIALLNRPEYLILDEPTVGIDPVLKLNIWDQLHDLKKNSTLLITTHIMDEAMKCDQLLLMQNKGIAASGAPQEILETFQVSDIDQVFLELEGKEHENASLNETNL</sequence>
<dbReference type="InterPro" id="IPR027417">
    <property type="entry name" value="P-loop_NTPase"/>
</dbReference>
<evidence type="ECO:0000313" key="5">
    <source>
        <dbReference type="Proteomes" id="UP000595349"/>
    </source>
</evidence>
<accession>A0A7T7CEV4</accession>
<evidence type="ECO:0000256" key="2">
    <source>
        <dbReference type="ARBA" id="ARBA00022840"/>
    </source>
</evidence>
<dbReference type="AlphaFoldDB" id="A0A7T7CEV4"/>
<dbReference type="Proteomes" id="UP000595349">
    <property type="component" value="Chromosome"/>
</dbReference>
<dbReference type="PANTHER" id="PTHR43038:SF3">
    <property type="entry name" value="ABC TRANSPORTER G FAMILY MEMBER 20 ISOFORM X1"/>
    <property type="match status" value="1"/>
</dbReference>
<reference evidence="4 5" key="1">
    <citation type="submission" date="2020-06" db="EMBL/GenBank/DDBJ databases">
        <title>Genomic analysis of Salicibibacter sp. NKC21-4.</title>
        <authorList>
            <person name="Oh Y.J."/>
        </authorList>
    </citation>
    <scope>NUCLEOTIDE SEQUENCE [LARGE SCALE GENOMIC DNA]</scope>
    <source>
        <strain evidence="4 5">NKC21-4</strain>
    </source>
</reference>
<dbReference type="InterPro" id="IPR003439">
    <property type="entry name" value="ABC_transporter-like_ATP-bd"/>
</dbReference>
<proteinExistence type="predicted"/>
<dbReference type="PROSITE" id="PS50893">
    <property type="entry name" value="ABC_TRANSPORTER_2"/>
    <property type="match status" value="1"/>
</dbReference>
<keyword evidence="1" id="KW-0547">Nucleotide-binding</keyword>
<keyword evidence="2 4" id="KW-0067">ATP-binding</keyword>
<dbReference type="Gene3D" id="3.40.50.300">
    <property type="entry name" value="P-loop containing nucleotide triphosphate hydrolases"/>
    <property type="match status" value="1"/>
</dbReference>
<evidence type="ECO:0000259" key="3">
    <source>
        <dbReference type="PROSITE" id="PS50893"/>
    </source>
</evidence>
<dbReference type="Pfam" id="PF00005">
    <property type="entry name" value="ABC_tran"/>
    <property type="match status" value="1"/>
</dbReference>
<feature type="domain" description="ABC transporter" evidence="3">
    <location>
        <begin position="2"/>
        <end position="226"/>
    </location>
</feature>
<dbReference type="KEGG" id="scib:HUG20_06020"/>
<evidence type="ECO:0000313" key="4">
    <source>
        <dbReference type="EMBL" id="QQK79474.1"/>
    </source>
</evidence>
<dbReference type="SMART" id="SM00382">
    <property type="entry name" value="AAA"/>
    <property type="match status" value="1"/>
</dbReference>
<name>A0A7T7CEV4_9BACI</name>
<dbReference type="PROSITE" id="PS00211">
    <property type="entry name" value="ABC_TRANSPORTER_1"/>
    <property type="match status" value="1"/>
</dbReference>
<dbReference type="PANTHER" id="PTHR43038">
    <property type="entry name" value="ATP-BINDING CASSETTE, SUB-FAMILY H, MEMBER 1"/>
    <property type="match status" value="1"/>
</dbReference>
<dbReference type="RefSeq" id="WP_200089158.1">
    <property type="nucleotide sequence ID" value="NZ_CP054706.1"/>
</dbReference>
<gene>
    <name evidence="4" type="ORF">HUG20_06020</name>
</gene>
<dbReference type="EMBL" id="CP054706">
    <property type="protein sequence ID" value="QQK79474.1"/>
    <property type="molecule type" value="Genomic_DNA"/>
</dbReference>
<dbReference type="GO" id="GO:0005524">
    <property type="term" value="F:ATP binding"/>
    <property type="evidence" value="ECO:0007669"/>
    <property type="project" value="UniProtKB-KW"/>
</dbReference>
<dbReference type="InterPro" id="IPR003593">
    <property type="entry name" value="AAA+_ATPase"/>
</dbReference>
<keyword evidence="5" id="KW-1185">Reference proteome</keyword>
<dbReference type="GO" id="GO:0016887">
    <property type="term" value="F:ATP hydrolysis activity"/>
    <property type="evidence" value="ECO:0007669"/>
    <property type="project" value="InterPro"/>
</dbReference>
<evidence type="ECO:0000256" key="1">
    <source>
        <dbReference type="ARBA" id="ARBA00022741"/>
    </source>
</evidence>